<sequence>MNGDQTVRYETDKIHAKTNIHFRSLIFTPIVADEYKISTFIKAENIKPIYRNVKLKIKEEIPEVVEPF</sequence>
<organism evidence="1">
    <name type="scientific">marine sediment metagenome</name>
    <dbReference type="NCBI Taxonomy" id="412755"/>
    <lineage>
        <taxon>unclassified sequences</taxon>
        <taxon>metagenomes</taxon>
        <taxon>ecological metagenomes</taxon>
    </lineage>
</organism>
<evidence type="ECO:0000313" key="1">
    <source>
        <dbReference type="EMBL" id="KKL49986.1"/>
    </source>
</evidence>
<proteinExistence type="predicted"/>
<protein>
    <submittedName>
        <fullName evidence="1">Uncharacterized protein</fullName>
    </submittedName>
</protein>
<reference evidence="1" key="1">
    <citation type="journal article" date="2015" name="Nature">
        <title>Complex archaea that bridge the gap between prokaryotes and eukaryotes.</title>
        <authorList>
            <person name="Spang A."/>
            <person name="Saw J.H."/>
            <person name="Jorgensen S.L."/>
            <person name="Zaremba-Niedzwiedzka K."/>
            <person name="Martijn J."/>
            <person name="Lind A.E."/>
            <person name="van Eijk R."/>
            <person name="Schleper C."/>
            <person name="Guy L."/>
            <person name="Ettema T.J."/>
        </authorList>
    </citation>
    <scope>NUCLEOTIDE SEQUENCE</scope>
</reference>
<dbReference type="EMBL" id="LAZR01032762">
    <property type="protein sequence ID" value="KKL49986.1"/>
    <property type="molecule type" value="Genomic_DNA"/>
</dbReference>
<comment type="caution">
    <text evidence="1">The sequence shown here is derived from an EMBL/GenBank/DDBJ whole genome shotgun (WGS) entry which is preliminary data.</text>
</comment>
<gene>
    <name evidence="1" type="ORF">LCGC14_2310000</name>
</gene>
<accession>A0A0F9D8F7</accession>
<dbReference type="AlphaFoldDB" id="A0A0F9D8F7"/>
<name>A0A0F9D8F7_9ZZZZ</name>